<protein>
    <recommendedName>
        <fullName evidence="1">F-box domain-containing protein</fullName>
    </recommendedName>
</protein>
<dbReference type="RefSeq" id="XP_013762779.1">
    <property type="nucleotide sequence ID" value="XM_013907325.1"/>
</dbReference>
<dbReference type="Proteomes" id="UP000054408">
    <property type="component" value="Unassembled WGS sequence"/>
</dbReference>
<dbReference type="PROSITE" id="PS50181">
    <property type="entry name" value="FBOX"/>
    <property type="match status" value="1"/>
</dbReference>
<dbReference type="eggNOG" id="KOG0281">
    <property type="taxonomic scope" value="Eukaryota"/>
</dbReference>
<dbReference type="OMA" id="WDIANAP"/>
<dbReference type="InterPro" id="IPR036047">
    <property type="entry name" value="F-box-like_dom_sf"/>
</dbReference>
<dbReference type="OrthoDB" id="3219396at2759"/>
<dbReference type="Pfam" id="PF12937">
    <property type="entry name" value="F-box-like"/>
    <property type="match status" value="1"/>
</dbReference>
<dbReference type="PANTHER" id="PTHR14604:SF4">
    <property type="entry name" value="F-BOX DOMAIN-CONTAINING PROTEIN"/>
    <property type="match status" value="1"/>
</dbReference>
<dbReference type="SUPFAM" id="SSF50978">
    <property type="entry name" value="WD40 repeat-like"/>
    <property type="match status" value="1"/>
</dbReference>
<dbReference type="Gene3D" id="1.20.1280.50">
    <property type="match status" value="1"/>
</dbReference>
<proteinExistence type="predicted"/>
<dbReference type="PANTHER" id="PTHR14604">
    <property type="entry name" value="WD40 REPEAT PF20"/>
    <property type="match status" value="1"/>
</dbReference>
<dbReference type="SMART" id="SM00256">
    <property type="entry name" value="FBOX"/>
    <property type="match status" value="1"/>
</dbReference>
<evidence type="ECO:0000259" key="1">
    <source>
        <dbReference type="PROSITE" id="PS50181"/>
    </source>
</evidence>
<dbReference type="EMBL" id="GL349434">
    <property type="protein sequence ID" value="KNC48727.1"/>
    <property type="molecule type" value="Genomic_DNA"/>
</dbReference>
<keyword evidence="3" id="KW-1185">Reference proteome</keyword>
<sequence>MAMMTMLADEDLFDYLPDELVLHVFKFLPTVDVCKAASVCRRWHRLTGDTVLWKYLYLRFQEQRFERLQAQGGSLYAHCPTRLSLDLWRWRDAYRAQFNWSKGEFTVREVKTPEVVADLSVNGTIVSTTSRWDDALHIWDIANAPPQGHDRDANAGPSMFERRVARAKELAAAVVSAPLPLPDGPSEPEDSDLGELLSSAYETSAMDACHVQSVLSLSGARSRFKWFMFFPYKHGSLVAGIARTYLRVWDMESGELVHAFEDANGWTAEGVYFGSSKLVKSSPFQSSVKIYSLASGEHTSTLRLVHHDLALNDVYLVGASETVSVLDLETGDLLRSARRPRLNASIVEFDDERIITGDSSGGLVAFDMHTLAMTVIHTAPDFGIITDLVFDDVRLVVASASGSVSVWQLGPDYPLLFTISIHAGAVRRVYFDDMKIVTTGDESAIRIIDFSPNSKDDDAKASDDAAVAVMTGS</sequence>
<dbReference type="STRING" id="461836.A0A0L0D8M1"/>
<dbReference type="SUPFAM" id="SSF81383">
    <property type="entry name" value="F-box domain"/>
    <property type="match status" value="1"/>
</dbReference>
<evidence type="ECO:0000313" key="2">
    <source>
        <dbReference type="EMBL" id="KNC48727.1"/>
    </source>
</evidence>
<accession>A0A0L0D8M1</accession>
<evidence type="ECO:0000313" key="3">
    <source>
        <dbReference type="Proteomes" id="UP000054408"/>
    </source>
</evidence>
<dbReference type="Gene3D" id="2.130.10.10">
    <property type="entry name" value="YVTN repeat-like/Quinoprotein amine dehydrogenase"/>
    <property type="match status" value="1"/>
</dbReference>
<name>A0A0L0D8M1_THETB</name>
<dbReference type="GeneID" id="25560308"/>
<dbReference type="InterPro" id="IPR001810">
    <property type="entry name" value="F-box_dom"/>
</dbReference>
<feature type="domain" description="F-box" evidence="1">
    <location>
        <begin position="10"/>
        <end position="56"/>
    </location>
</feature>
<gene>
    <name evidence="2" type="ORF">AMSG_00502</name>
</gene>
<dbReference type="InterPro" id="IPR036322">
    <property type="entry name" value="WD40_repeat_dom_sf"/>
</dbReference>
<dbReference type="AlphaFoldDB" id="A0A0L0D8M1"/>
<dbReference type="InterPro" id="IPR015943">
    <property type="entry name" value="WD40/YVTN_repeat-like_dom_sf"/>
</dbReference>
<dbReference type="InterPro" id="IPR050995">
    <property type="entry name" value="WD-F-box_domain-protein"/>
</dbReference>
<reference evidence="2 3" key="1">
    <citation type="submission" date="2010-05" db="EMBL/GenBank/DDBJ databases">
        <title>The Genome Sequence of Thecamonas trahens ATCC 50062.</title>
        <authorList>
            <consortium name="The Broad Institute Genome Sequencing Platform"/>
            <person name="Russ C."/>
            <person name="Cuomo C."/>
            <person name="Shea T."/>
            <person name="Young S.K."/>
            <person name="Zeng Q."/>
            <person name="Koehrsen M."/>
            <person name="Haas B."/>
            <person name="Borodovsky M."/>
            <person name="Guigo R."/>
            <person name="Alvarado L."/>
            <person name="Berlin A."/>
            <person name="Bochicchio J."/>
            <person name="Borenstein D."/>
            <person name="Chapman S."/>
            <person name="Chen Z."/>
            <person name="Freedman E."/>
            <person name="Gellesch M."/>
            <person name="Goldberg J."/>
            <person name="Griggs A."/>
            <person name="Gujja S."/>
            <person name="Heilman E."/>
            <person name="Heiman D."/>
            <person name="Hepburn T."/>
            <person name="Howarth C."/>
            <person name="Jen D."/>
            <person name="Larson L."/>
            <person name="Mehta T."/>
            <person name="Park D."/>
            <person name="Pearson M."/>
            <person name="Roberts A."/>
            <person name="Saif S."/>
            <person name="Shenoy N."/>
            <person name="Sisk P."/>
            <person name="Stolte C."/>
            <person name="Sykes S."/>
            <person name="Thomson T."/>
            <person name="Walk T."/>
            <person name="White J."/>
            <person name="Yandava C."/>
            <person name="Burger G."/>
            <person name="Gray M.W."/>
            <person name="Holland P.W.H."/>
            <person name="King N."/>
            <person name="Lang F.B.F."/>
            <person name="Roger A.J."/>
            <person name="Ruiz-Trillo I."/>
            <person name="Lander E."/>
            <person name="Nusbaum C."/>
        </authorList>
    </citation>
    <scope>NUCLEOTIDE SEQUENCE [LARGE SCALE GENOMIC DNA]</scope>
    <source>
        <strain evidence="2 3">ATCC 50062</strain>
    </source>
</reference>
<organism evidence="2 3">
    <name type="scientific">Thecamonas trahens ATCC 50062</name>
    <dbReference type="NCBI Taxonomy" id="461836"/>
    <lineage>
        <taxon>Eukaryota</taxon>
        <taxon>Apusozoa</taxon>
        <taxon>Apusomonadida</taxon>
        <taxon>Apusomonadidae</taxon>
        <taxon>Thecamonas</taxon>
    </lineage>
</organism>